<feature type="compositionally biased region" description="Basic and acidic residues" evidence="1">
    <location>
        <begin position="42"/>
        <end position="52"/>
    </location>
</feature>
<dbReference type="InterPro" id="IPR014247">
    <property type="entry name" value="Spore_lipoprot_YhcN/YlaJ"/>
</dbReference>
<name>A0A9P2G9F2_CLOBO</name>
<dbReference type="GO" id="GO:0030435">
    <property type="term" value="P:sporulation resulting in formation of a cellular spore"/>
    <property type="evidence" value="ECO:0007669"/>
    <property type="project" value="InterPro"/>
</dbReference>
<dbReference type="AlphaFoldDB" id="A0A9P2G9F2"/>
<dbReference type="Pfam" id="PF09580">
    <property type="entry name" value="Spore_YhcN_YlaJ"/>
    <property type="match status" value="1"/>
</dbReference>
<comment type="caution">
    <text evidence="3">The sequence shown here is derived from an EMBL/GenBank/DDBJ whole genome shotgun (WGS) entry which is preliminary data.</text>
</comment>
<sequence>MNLNKRKGILALVTAFILSLSMVACNTTNKKATPPENITNKTTKEKTMDKSSNENINESTKNGISGTTKTENYSSERIRKIEDAVNKIKYVKGSSVIITGDKALVGIKLEGNVEDAKTKEIKAEVERVVKKTDKNLKSVAVSADIALFTRISKVGEGLRSGRPFSEFTNEVEEIFRRILPQ</sequence>
<dbReference type="RefSeq" id="WP_003379739.1">
    <property type="nucleotide sequence ID" value="NZ_ACSJ01000001.1"/>
</dbReference>
<proteinExistence type="predicted"/>
<evidence type="ECO:0000256" key="1">
    <source>
        <dbReference type="SAM" id="MobiDB-lite"/>
    </source>
</evidence>
<accession>A0A9P2G9F2</accession>
<dbReference type="Proteomes" id="UP000006160">
    <property type="component" value="Unassembled WGS sequence"/>
</dbReference>
<evidence type="ECO:0000313" key="3">
    <source>
        <dbReference type="EMBL" id="EES92279.1"/>
    </source>
</evidence>
<dbReference type="NCBIfam" id="TIGR02898">
    <property type="entry name" value="spore_YhcN_YlaJ"/>
    <property type="match status" value="1"/>
</dbReference>
<feature type="compositionally biased region" description="Polar residues" evidence="1">
    <location>
        <begin position="53"/>
        <end position="71"/>
    </location>
</feature>
<keyword evidence="3" id="KW-0449">Lipoprotein</keyword>
<organism evidence="3 4">
    <name type="scientific">Clostridium botulinum D str. 1873</name>
    <dbReference type="NCBI Taxonomy" id="592027"/>
    <lineage>
        <taxon>Bacteria</taxon>
        <taxon>Bacillati</taxon>
        <taxon>Bacillota</taxon>
        <taxon>Clostridia</taxon>
        <taxon>Eubacteriales</taxon>
        <taxon>Clostridiaceae</taxon>
        <taxon>Clostridium</taxon>
    </lineage>
</organism>
<dbReference type="InterPro" id="IPR019076">
    <property type="entry name" value="Spore_lipoprot_YhcN/YlaJ-like"/>
</dbReference>
<dbReference type="PROSITE" id="PS51257">
    <property type="entry name" value="PROKAR_LIPOPROTEIN"/>
    <property type="match status" value="1"/>
</dbReference>
<feature type="signal peptide" evidence="2">
    <location>
        <begin position="1"/>
        <end position="24"/>
    </location>
</feature>
<protein>
    <submittedName>
        <fullName evidence="3">Forespore-specific lipoprotein</fullName>
    </submittedName>
</protein>
<gene>
    <name evidence="3" type="ORF">CLG_B0112</name>
</gene>
<feature type="region of interest" description="Disordered" evidence="1">
    <location>
        <begin position="32"/>
        <end position="71"/>
    </location>
</feature>
<feature type="chain" id="PRO_5040107364" evidence="2">
    <location>
        <begin position="25"/>
        <end position="181"/>
    </location>
</feature>
<keyword evidence="2" id="KW-0732">Signal</keyword>
<reference evidence="3 4" key="1">
    <citation type="submission" date="2009-10" db="EMBL/GenBank/DDBJ databases">
        <authorList>
            <person name="Shrivastava S."/>
            <person name="Brinkac L.B."/>
            <person name="Brown J.L."/>
            <person name="Bruce D.B."/>
            <person name="Detter C."/>
            <person name="Green L.D."/>
            <person name="Munk C.A."/>
            <person name="Rogers Y.C."/>
            <person name="Tapia R."/>
            <person name="Saunders E.S."/>
            <person name="Sims D.R."/>
            <person name="Smith L.A."/>
            <person name="Smith T.J."/>
            <person name="Sutton G."/>
            <person name="Brettin T."/>
        </authorList>
    </citation>
    <scope>NUCLEOTIDE SEQUENCE [LARGE SCALE GENOMIC DNA]</scope>
    <source>
        <strain evidence="4">D str. 1873</strain>
    </source>
</reference>
<dbReference type="EMBL" id="ACSJ01000001">
    <property type="protein sequence ID" value="EES92279.1"/>
    <property type="molecule type" value="Genomic_DNA"/>
</dbReference>
<evidence type="ECO:0000313" key="4">
    <source>
        <dbReference type="Proteomes" id="UP000006160"/>
    </source>
</evidence>
<evidence type="ECO:0000256" key="2">
    <source>
        <dbReference type="SAM" id="SignalP"/>
    </source>
</evidence>